<reference evidence="1 6" key="1">
    <citation type="submission" date="2016-02" db="EMBL/GenBank/DDBJ databases">
        <authorList>
            <consortium name="Pathogen Informatics"/>
        </authorList>
    </citation>
    <scope>NUCLEOTIDE SEQUENCE [LARGE SCALE GENOMIC DNA]</scope>
    <source>
        <strain evidence="1 6">K173</strain>
        <strain evidence="2 10">NK65 ny</strain>
        <strain evidence="3 9">NK65e</strain>
        <strain evidence="5 7">SP11 Antwerpcl1</strain>
        <strain evidence="4 8">SP11 RLL</strain>
    </source>
</reference>
<evidence type="ECO:0000313" key="1">
    <source>
        <dbReference type="EMBL" id="CXI15265.1"/>
    </source>
</evidence>
<protein>
    <submittedName>
        <fullName evidence="1">Uncharacterized protein</fullName>
    </submittedName>
</protein>
<dbReference type="EMBL" id="LT608270">
    <property type="protein sequence ID" value="SCO59010.1"/>
    <property type="molecule type" value="Genomic_DNA"/>
</dbReference>
<dbReference type="AlphaFoldDB" id="A0A113R5L1"/>
<proteinExistence type="predicted"/>
<evidence type="ECO:0000313" key="6">
    <source>
        <dbReference type="Proteomes" id="UP000069549"/>
    </source>
</evidence>
<evidence type="ECO:0000313" key="3">
    <source>
        <dbReference type="EMBL" id="SCN23301.1"/>
    </source>
</evidence>
<evidence type="ECO:0000313" key="8">
    <source>
        <dbReference type="Proteomes" id="UP000219974"/>
    </source>
</evidence>
<dbReference type="Proteomes" id="UP000219974">
    <property type="component" value="Chromosome 6"/>
</dbReference>
<dbReference type="VEuPathDB" id="PlasmoDB:PBANKA_0602100"/>
<dbReference type="Proteomes" id="UP000219860">
    <property type="component" value="Chromosome 6"/>
</dbReference>
<dbReference type="OrthoDB" id="387144at2759"/>
<dbReference type="EMBL" id="LT608142">
    <property type="protein sequence ID" value="SCM19550.1"/>
    <property type="molecule type" value="Genomic_DNA"/>
</dbReference>
<evidence type="ECO:0000313" key="10">
    <source>
        <dbReference type="Proteomes" id="UP000516480"/>
    </source>
</evidence>
<evidence type="ECO:0000313" key="5">
    <source>
        <dbReference type="EMBL" id="SCO59534.1"/>
    </source>
</evidence>
<evidence type="ECO:0000313" key="9">
    <source>
        <dbReference type="Proteomes" id="UP000220214"/>
    </source>
</evidence>
<sequence>MNIEYFEENDINKLVDNISINYKECNKYDEYIEDELESELENEENVINTKVLGKDNVKKEQVKNPIDNIKNAIFQKKVENKYATKNVNNLKLKSYHNKNLFTNINVTKKRIKESSDEFSDNDRLVSIKKISNIKKKKMGKK</sequence>
<dbReference type="EMBL" id="LT160026">
    <property type="protein sequence ID" value="CXI15265.1"/>
    <property type="molecule type" value="Genomic_DNA"/>
</dbReference>
<organism evidence="1 6">
    <name type="scientific">Plasmodium berghei</name>
    <dbReference type="NCBI Taxonomy" id="5821"/>
    <lineage>
        <taxon>Eukaryota</taxon>
        <taxon>Sar</taxon>
        <taxon>Alveolata</taxon>
        <taxon>Apicomplexa</taxon>
        <taxon>Aconoidasida</taxon>
        <taxon>Haemosporida</taxon>
        <taxon>Plasmodiidae</taxon>
        <taxon>Plasmodium</taxon>
        <taxon>Plasmodium (Vinckeia)</taxon>
    </lineage>
</organism>
<accession>A0A113R5L1</accession>
<dbReference type="Proteomes" id="UP000220214">
    <property type="component" value="Chromosome 6"/>
</dbReference>
<dbReference type="EMBL" id="LT608254">
    <property type="protein sequence ID" value="SCO59534.1"/>
    <property type="molecule type" value="Genomic_DNA"/>
</dbReference>
<dbReference type="Proteomes" id="UP000516480">
    <property type="component" value="Chromosome 6"/>
</dbReference>
<name>A0A113R5L1_PLABE</name>
<evidence type="ECO:0000313" key="7">
    <source>
        <dbReference type="Proteomes" id="UP000219860"/>
    </source>
</evidence>
<dbReference type="Proteomes" id="UP000069549">
    <property type="component" value="Chromosome 6"/>
</dbReference>
<dbReference type="EMBL" id="LT614632">
    <property type="protein sequence ID" value="SCN23301.1"/>
    <property type="molecule type" value="Genomic_DNA"/>
</dbReference>
<dbReference type="OMA" id="DAYMAQD"/>
<gene>
    <name evidence="1" type="ORF">PBK173_000097000</name>
    <name evidence="3" type="ORF">PBNK65E_000092400</name>
    <name evidence="2" type="ORF">PBNK65NY_000091800</name>
    <name evidence="5" type="ORF">PBSP11A_000091900</name>
    <name evidence="4" type="ORF">PBSP11RLL_000092100</name>
</gene>
<evidence type="ECO:0000313" key="4">
    <source>
        <dbReference type="EMBL" id="SCO59010.1"/>
    </source>
</evidence>
<evidence type="ECO:0000313" key="2">
    <source>
        <dbReference type="EMBL" id="SCM19550.1"/>
    </source>
</evidence>